<gene>
    <name evidence="3" type="ORF">QQZ08_003767</name>
</gene>
<dbReference type="EMBL" id="JAZAVK010000026">
    <property type="protein sequence ID" value="KAK7429741.1"/>
    <property type="molecule type" value="Genomic_DNA"/>
</dbReference>
<evidence type="ECO:0000313" key="3">
    <source>
        <dbReference type="EMBL" id="KAK7429741.1"/>
    </source>
</evidence>
<evidence type="ECO:0000256" key="1">
    <source>
        <dbReference type="SAM" id="Coils"/>
    </source>
</evidence>
<evidence type="ECO:0000313" key="4">
    <source>
        <dbReference type="Proteomes" id="UP001498421"/>
    </source>
</evidence>
<sequence>MSSPEPTAKSLTKLDILAFDAKQLVQLQDIYSLPDGPLQLPFDWWNAMSNDEQTRFTRRIKYIICREETHDLAIKRETNCYDDLVLDGGRPLFPIEQLEAVSRDPKPRLKMLKSWILPLDTKEKWKVFTRQFRWWQNFRKWQTDNRGLEDNDTYPIWLERRRRHFGVNDSSEQDERWLRLQKEREERGVWCREKECDGFADYAKAVHRRLAQHNFTRPFKLDEDIKKQDRLTTWIEYLNYEYWWFDRYVESFKRSKCDREEVWQELVDGKLLTDRETRGHLRTRVRTAGLYDKPDVVKDIVADNIRAVEVARRAVREQTVIGTPEPEAVREETVSEAPESEAIMKAAAVIKRAISKIEPVSKYNRPMSTRIEKLQAATAQLERAEAKLDWQNTRFGLFNKFADARGAMRKARKAANRQKIVVGWVREQVHVIEAEMLHTEANQAESAITKSPIANSAELSGDEVDSDERSWSWASDTPVSDDERHPSAKRQEADHTDSSQADSRTVKRPVGEDDEELPGEPSAKCRKMDHIESSTSSSTRPVAVTENREVGPEPRVVENPESPVVEGLEPEPHDTEDLEAGAEPHAVNDPESSVVEDHESPVTDAPESRVIGNSESSVVEDLESPVVEDRELEPRVIGNPESPVVEDLESPLTDPPESPVVEDLGGDLDDTQDKDQGSQGTQSAVANASLSVDATGEGPISSRLRKRDSVKVHSSSRSVDAPRPSNPKPKPKPKSKTAPKGKAKGKK</sequence>
<accession>A0ABR1I8V0</accession>
<protein>
    <submittedName>
        <fullName evidence="3">Uncharacterized protein</fullName>
    </submittedName>
</protein>
<keyword evidence="1" id="KW-0175">Coiled coil</keyword>
<evidence type="ECO:0000256" key="2">
    <source>
        <dbReference type="SAM" id="MobiDB-lite"/>
    </source>
</evidence>
<reference evidence="3 4" key="1">
    <citation type="journal article" date="2025" name="Microbiol. Resour. Announc.">
        <title>Draft genome sequences for Neonectria magnoliae and Neonectria punicea, canker pathogens of Liriodendron tulipifera and Acer saccharum in West Virginia.</title>
        <authorList>
            <person name="Petronek H.M."/>
            <person name="Kasson M.T."/>
            <person name="Metheny A.M."/>
            <person name="Stauder C.M."/>
            <person name="Lovett B."/>
            <person name="Lynch S.C."/>
            <person name="Garnas J.R."/>
            <person name="Kasson L.R."/>
            <person name="Stajich J.E."/>
        </authorList>
    </citation>
    <scope>NUCLEOTIDE SEQUENCE [LARGE SCALE GENOMIC DNA]</scope>
    <source>
        <strain evidence="3 4">NRRL 64651</strain>
    </source>
</reference>
<comment type="caution">
    <text evidence="3">The sequence shown here is derived from an EMBL/GenBank/DDBJ whole genome shotgun (WGS) entry which is preliminary data.</text>
</comment>
<keyword evidence="4" id="KW-1185">Reference proteome</keyword>
<dbReference type="Proteomes" id="UP001498421">
    <property type="component" value="Unassembled WGS sequence"/>
</dbReference>
<organism evidence="3 4">
    <name type="scientific">Neonectria magnoliae</name>
    <dbReference type="NCBI Taxonomy" id="2732573"/>
    <lineage>
        <taxon>Eukaryota</taxon>
        <taxon>Fungi</taxon>
        <taxon>Dikarya</taxon>
        <taxon>Ascomycota</taxon>
        <taxon>Pezizomycotina</taxon>
        <taxon>Sordariomycetes</taxon>
        <taxon>Hypocreomycetidae</taxon>
        <taxon>Hypocreales</taxon>
        <taxon>Nectriaceae</taxon>
        <taxon>Neonectria</taxon>
    </lineage>
</organism>
<name>A0ABR1I8V0_9HYPO</name>
<feature type="compositionally biased region" description="Polar residues" evidence="2">
    <location>
        <begin position="677"/>
        <end position="692"/>
    </location>
</feature>
<feature type="compositionally biased region" description="Basic residues" evidence="2">
    <location>
        <begin position="729"/>
        <end position="747"/>
    </location>
</feature>
<feature type="compositionally biased region" description="Basic and acidic residues" evidence="2">
    <location>
        <begin position="481"/>
        <end position="497"/>
    </location>
</feature>
<feature type="compositionally biased region" description="Basic and acidic residues" evidence="2">
    <location>
        <begin position="546"/>
        <end position="558"/>
    </location>
</feature>
<feature type="compositionally biased region" description="Polar residues" evidence="2">
    <location>
        <begin position="443"/>
        <end position="458"/>
    </location>
</feature>
<feature type="coiled-coil region" evidence="1">
    <location>
        <begin position="367"/>
        <end position="394"/>
    </location>
</feature>
<proteinExistence type="predicted"/>
<feature type="region of interest" description="Disordered" evidence="2">
    <location>
        <begin position="443"/>
        <end position="747"/>
    </location>
</feature>